<feature type="domain" description="Polymerase nucleotidyl transferase" evidence="1">
    <location>
        <begin position="26"/>
        <end position="109"/>
    </location>
</feature>
<dbReference type="STRING" id="520767.ATZ99_07020"/>
<evidence type="ECO:0000313" key="3">
    <source>
        <dbReference type="Proteomes" id="UP000075737"/>
    </source>
</evidence>
<reference evidence="2 3" key="1">
    <citation type="submission" date="2015-12" db="EMBL/GenBank/DDBJ databases">
        <title>Draft genome of Thermovenabulum gondwanense isolated from a red thermophilic microbial mat colonisisng an outflow channel of a bore well.</title>
        <authorList>
            <person name="Patel B.K."/>
        </authorList>
    </citation>
    <scope>NUCLEOTIDE SEQUENCE [LARGE SCALE GENOMIC DNA]</scope>
    <source>
        <strain evidence="2 3">R270</strain>
    </source>
</reference>
<dbReference type="OrthoDB" id="9813766at2"/>
<dbReference type="InterPro" id="IPR002934">
    <property type="entry name" value="Polymerase_NTP_transf_dom"/>
</dbReference>
<dbReference type="EMBL" id="LOHZ01000023">
    <property type="protein sequence ID" value="KYO66885.1"/>
    <property type="molecule type" value="Genomic_DNA"/>
</dbReference>
<dbReference type="PANTHER" id="PTHR43449:SF1">
    <property type="entry name" value="POLYMERASE BETA NUCLEOTIDYLTRANSFERASE DOMAIN-CONTAINING PROTEIN"/>
    <property type="match status" value="1"/>
</dbReference>
<name>A0A161PVE4_9FIRM</name>
<protein>
    <recommendedName>
        <fullName evidence="1">Polymerase nucleotidyl transferase domain-containing protein</fullName>
    </recommendedName>
</protein>
<evidence type="ECO:0000259" key="1">
    <source>
        <dbReference type="Pfam" id="PF01909"/>
    </source>
</evidence>
<dbReference type="PANTHER" id="PTHR43449">
    <property type="entry name" value="NUCLEOTIDYLTRANSFERASE"/>
    <property type="match status" value="1"/>
</dbReference>
<organism evidence="2 3">
    <name type="scientific">Thermovenabulum gondwanense</name>
    <dbReference type="NCBI Taxonomy" id="520767"/>
    <lineage>
        <taxon>Bacteria</taxon>
        <taxon>Bacillati</taxon>
        <taxon>Bacillota</taxon>
        <taxon>Clostridia</taxon>
        <taxon>Thermosediminibacterales</taxon>
        <taxon>Thermosediminibacteraceae</taxon>
        <taxon>Thermovenabulum</taxon>
    </lineage>
</organism>
<dbReference type="RefSeq" id="WP_068747865.1">
    <property type="nucleotide sequence ID" value="NZ_LOHZ01000023.1"/>
</dbReference>
<gene>
    <name evidence="2" type="ORF">ATZ99_07020</name>
</gene>
<keyword evidence="3" id="KW-1185">Reference proteome</keyword>
<dbReference type="PATRIC" id="fig|520767.4.peg.787"/>
<accession>A0A161PVE4</accession>
<dbReference type="SUPFAM" id="SSF81301">
    <property type="entry name" value="Nucleotidyltransferase"/>
    <property type="match status" value="1"/>
</dbReference>
<dbReference type="Proteomes" id="UP000075737">
    <property type="component" value="Unassembled WGS sequence"/>
</dbReference>
<proteinExistence type="predicted"/>
<sequence>MPVRSLNSSVLKWPDEKSVVNSLKEWVEEIAKSQRDIKKVGYFGSYSRGDWGVGSDLDVIIVMKNTAIPFDKRSEKWDLSKIPVPVDLLIYTEDEIEKMKNSNAKFYKIVEEEIKWIYP</sequence>
<dbReference type="CDD" id="cd05403">
    <property type="entry name" value="NT_KNTase_like"/>
    <property type="match status" value="1"/>
</dbReference>
<dbReference type="Pfam" id="PF01909">
    <property type="entry name" value="NTP_transf_2"/>
    <property type="match status" value="1"/>
</dbReference>
<dbReference type="AlphaFoldDB" id="A0A161PVE4"/>
<dbReference type="GO" id="GO:0016779">
    <property type="term" value="F:nucleotidyltransferase activity"/>
    <property type="evidence" value="ECO:0007669"/>
    <property type="project" value="InterPro"/>
</dbReference>
<comment type="caution">
    <text evidence="2">The sequence shown here is derived from an EMBL/GenBank/DDBJ whole genome shotgun (WGS) entry which is preliminary data.</text>
</comment>
<dbReference type="Gene3D" id="3.30.460.10">
    <property type="entry name" value="Beta Polymerase, domain 2"/>
    <property type="match status" value="1"/>
</dbReference>
<evidence type="ECO:0000313" key="2">
    <source>
        <dbReference type="EMBL" id="KYO66885.1"/>
    </source>
</evidence>
<dbReference type="InterPro" id="IPR043519">
    <property type="entry name" value="NT_sf"/>
</dbReference>